<dbReference type="EMBL" id="MU155740">
    <property type="protein sequence ID" value="KAF9471180.1"/>
    <property type="molecule type" value="Genomic_DNA"/>
</dbReference>
<evidence type="ECO:0000313" key="2">
    <source>
        <dbReference type="EMBL" id="KAF9471180.1"/>
    </source>
</evidence>
<dbReference type="AlphaFoldDB" id="A0A9P5YM86"/>
<protein>
    <submittedName>
        <fullName evidence="2">Uncharacterized protein</fullName>
    </submittedName>
</protein>
<evidence type="ECO:0000256" key="1">
    <source>
        <dbReference type="SAM" id="MobiDB-lite"/>
    </source>
</evidence>
<proteinExistence type="predicted"/>
<name>A0A9P5YM86_9AGAR</name>
<accession>A0A9P5YM86</accession>
<sequence>MSFRASTGAPPLGPSTVHPSLRPSGRALAHPFARRTSTPGASILSAVAAPLHPIRSKSIDTSSAPNLLATLRPSSRSRGRSRLVKASQALLDSPQAISSRYILTSFLRPRHPSSQTSIVLCPFRTPASPRHLVTLHIALGPSSAYILRPWMLPPYVAPVSFLVRLWRGSCTYATMEGSIPRRLRSS</sequence>
<reference evidence="2" key="1">
    <citation type="submission" date="2020-11" db="EMBL/GenBank/DDBJ databases">
        <authorList>
            <consortium name="DOE Joint Genome Institute"/>
            <person name="Ahrendt S."/>
            <person name="Riley R."/>
            <person name="Andreopoulos W."/>
            <person name="Labutti K."/>
            <person name="Pangilinan J."/>
            <person name="Ruiz-Duenas F.J."/>
            <person name="Barrasa J.M."/>
            <person name="Sanchez-Garcia M."/>
            <person name="Camarero S."/>
            <person name="Miyauchi S."/>
            <person name="Serrano A."/>
            <person name="Linde D."/>
            <person name="Babiker R."/>
            <person name="Drula E."/>
            <person name="Ayuso-Fernandez I."/>
            <person name="Pacheco R."/>
            <person name="Padilla G."/>
            <person name="Ferreira P."/>
            <person name="Barriuso J."/>
            <person name="Kellner H."/>
            <person name="Castanera R."/>
            <person name="Alfaro M."/>
            <person name="Ramirez L."/>
            <person name="Pisabarro A.G."/>
            <person name="Kuo A."/>
            <person name="Tritt A."/>
            <person name="Lipzen A."/>
            <person name="He G."/>
            <person name="Yan M."/>
            <person name="Ng V."/>
            <person name="Cullen D."/>
            <person name="Martin F."/>
            <person name="Rosso M.-N."/>
            <person name="Henrissat B."/>
            <person name="Hibbett D."/>
            <person name="Martinez A.T."/>
            <person name="Grigoriev I.V."/>
        </authorList>
    </citation>
    <scope>NUCLEOTIDE SEQUENCE</scope>
    <source>
        <strain evidence="2">CIRM-BRFM 674</strain>
    </source>
</reference>
<feature type="region of interest" description="Disordered" evidence="1">
    <location>
        <begin position="1"/>
        <end position="25"/>
    </location>
</feature>
<organism evidence="2 3">
    <name type="scientific">Pholiota conissans</name>
    <dbReference type="NCBI Taxonomy" id="109636"/>
    <lineage>
        <taxon>Eukaryota</taxon>
        <taxon>Fungi</taxon>
        <taxon>Dikarya</taxon>
        <taxon>Basidiomycota</taxon>
        <taxon>Agaricomycotina</taxon>
        <taxon>Agaricomycetes</taxon>
        <taxon>Agaricomycetidae</taxon>
        <taxon>Agaricales</taxon>
        <taxon>Agaricineae</taxon>
        <taxon>Strophariaceae</taxon>
        <taxon>Pholiota</taxon>
    </lineage>
</organism>
<evidence type="ECO:0000313" key="3">
    <source>
        <dbReference type="Proteomes" id="UP000807469"/>
    </source>
</evidence>
<gene>
    <name evidence="2" type="ORF">BDN70DRAFT_939126</name>
</gene>
<comment type="caution">
    <text evidence="2">The sequence shown here is derived from an EMBL/GenBank/DDBJ whole genome shotgun (WGS) entry which is preliminary data.</text>
</comment>
<keyword evidence="3" id="KW-1185">Reference proteome</keyword>
<dbReference type="Proteomes" id="UP000807469">
    <property type="component" value="Unassembled WGS sequence"/>
</dbReference>